<reference evidence="7 8" key="1">
    <citation type="journal article" date="2016" name="Arch. Microbiol.">
        <title>Streptomyces zhihengii sp. nov., isolated from rhizospheric soil of Psammosilene tunicoides.</title>
        <authorList>
            <person name="Huang M.J."/>
            <person name="Fei J.J."/>
            <person name="Salam N."/>
            <person name="Kim C.J."/>
            <person name="Hozzein W.N."/>
            <person name="Xiao M."/>
            <person name="Huang H.Q."/>
            <person name="Li W.J."/>
        </authorList>
    </citation>
    <scope>NUCLEOTIDE SEQUENCE [LARGE SCALE GENOMIC DNA]</scope>
    <source>
        <strain evidence="7 8">YIM T102</strain>
    </source>
</reference>
<organism evidence="7 8">
    <name type="scientific">Streptomyces zhihengii</name>
    <dbReference type="NCBI Taxonomy" id="1818004"/>
    <lineage>
        <taxon>Bacteria</taxon>
        <taxon>Bacillati</taxon>
        <taxon>Actinomycetota</taxon>
        <taxon>Actinomycetes</taxon>
        <taxon>Kitasatosporales</taxon>
        <taxon>Streptomycetaceae</taxon>
        <taxon>Streptomyces</taxon>
    </lineage>
</organism>
<keyword evidence="2 7" id="KW-0032">Aminotransferase</keyword>
<dbReference type="RefSeq" id="WP_205378827.1">
    <property type="nucleotide sequence ID" value="NZ_JAFEJA010000003.1"/>
</dbReference>
<comment type="similarity">
    <text evidence="5">Belongs to the DegT/DnrJ/EryC1 family. L-glutamine:2-deoxy-scyllo-inosose/scyllo-inosose aminotransferase subfamily.</text>
</comment>
<sequence length="373" mass="39870">MPEQTPPGYAQNARPSLYGQELKHVDEVLGTGQFGHGSVTEEFERSVADLLGVPDVVAVSTGTDALHNALAVTGIQPGDEVLVPSMTFCATVQAILAAGATPRFTEVDPATLCLTGADVMDALTPATRAVVPVLYGGRAVDLTDVQAELDQRGITVVEDAAHAFGSMSGRRRVGASGTGLTCFSFGPIKNLTCGQGGAIVPRTREEATAARQMRLLGMVESPTERARSTTYRVERVGIRGHMSQLNAAIGLAQLPHFDRARSERRKLWRTYAAALADVDRVQLVDVDPERSVPSLCAVRVPDRDRVFEIMRGKGIGVGAHYPPNHTQPAFVEWHRPLPVTEMIGAEILTLPFHQHMTSADVGVVVAGLEGALE</sequence>
<comment type="caution">
    <text evidence="7">The sequence shown here is derived from an EMBL/GenBank/DDBJ whole genome shotgun (WGS) entry which is preliminary data.</text>
</comment>
<evidence type="ECO:0000256" key="1">
    <source>
        <dbReference type="ARBA" id="ARBA00001933"/>
    </source>
</evidence>
<evidence type="ECO:0000313" key="8">
    <source>
        <dbReference type="Proteomes" id="UP000664109"/>
    </source>
</evidence>
<geneLocation type="plasmid" evidence="7">
    <name>unnamed1</name>
</geneLocation>
<keyword evidence="7" id="KW-0614">Plasmid</keyword>
<keyword evidence="4 6" id="KW-0663">Pyridoxal phosphate</keyword>
<dbReference type="SUPFAM" id="SSF53383">
    <property type="entry name" value="PLP-dependent transferases"/>
    <property type="match status" value="1"/>
</dbReference>
<dbReference type="PANTHER" id="PTHR30244">
    <property type="entry name" value="TRANSAMINASE"/>
    <property type="match status" value="1"/>
</dbReference>
<evidence type="ECO:0000256" key="6">
    <source>
        <dbReference type="RuleBase" id="RU004508"/>
    </source>
</evidence>
<proteinExistence type="inferred from homology"/>
<evidence type="ECO:0000256" key="5">
    <source>
        <dbReference type="ARBA" id="ARBA00038398"/>
    </source>
</evidence>
<dbReference type="Proteomes" id="UP000664109">
    <property type="component" value="Unassembled WGS sequence"/>
</dbReference>
<keyword evidence="3" id="KW-0808">Transferase</keyword>
<dbReference type="PIRSF" id="PIRSF000390">
    <property type="entry name" value="PLP_StrS"/>
    <property type="match status" value="1"/>
</dbReference>
<evidence type="ECO:0000256" key="3">
    <source>
        <dbReference type="ARBA" id="ARBA00022679"/>
    </source>
</evidence>
<dbReference type="Pfam" id="PF01041">
    <property type="entry name" value="DegT_DnrJ_EryC1"/>
    <property type="match status" value="1"/>
</dbReference>
<comment type="cofactor">
    <cofactor evidence="1">
        <name>pyridoxal 5'-phosphate</name>
        <dbReference type="ChEBI" id="CHEBI:597326"/>
    </cofactor>
</comment>
<dbReference type="EMBL" id="JAFEJA010000003">
    <property type="protein sequence ID" value="MBM9624678.1"/>
    <property type="molecule type" value="Genomic_DNA"/>
</dbReference>
<evidence type="ECO:0000313" key="7">
    <source>
        <dbReference type="EMBL" id="MBM9624678.1"/>
    </source>
</evidence>
<dbReference type="InterPro" id="IPR015422">
    <property type="entry name" value="PyrdxlP-dep_Trfase_small"/>
</dbReference>
<protein>
    <submittedName>
        <fullName evidence="7">DegT/DnrJ/EryC1/StrS family aminotransferase</fullName>
    </submittedName>
</protein>
<dbReference type="Gene3D" id="3.90.1150.10">
    <property type="entry name" value="Aspartate Aminotransferase, domain 1"/>
    <property type="match status" value="1"/>
</dbReference>
<dbReference type="InterPro" id="IPR000653">
    <property type="entry name" value="DegT/StrS_aminotransferase"/>
</dbReference>
<dbReference type="InterPro" id="IPR015421">
    <property type="entry name" value="PyrdxlP-dep_Trfase_major"/>
</dbReference>
<dbReference type="InterPro" id="IPR015424">
    <property type="entry name" value="PyrdxlP-dep_Trfase"/>
</dbReference>
<keyword evidence="8" id="KW-1185">Reference proteome</keyword>
<evidence type="ECO:0000256" key="2">
    <source>
        <dbReference type="ARBA" id="ARBA00022576"/>
    </source>
</evidence>
<dbReference type="GO" id="GO:0008483">
    <property type="term" value="F:transaminase activity"/>
    <property type="evidence" value="ECO:0007669"/>
    <property type="project" value="UniProtKB-KW"/>
</dbReference>
<accession>A0ABS2V623</accession>
<gene>
    <name evidence="7" type="ORF">JE024_39810</name>
</gene>
<dbReference type="Gene3D" id="3.40.640.10">
    <property type="entry name" value="Type I PLP-dependent aspartate aminotransferase-like (Major domain)"/>
    <property type="match status" value="1"/>
</dbReference>
<evidence type="ECO:0000256" key="4">
    <source>
        <dbReference type="ARBA" id="ARBA00022898"/>
    </source>
</evidence>
<name>A0ABS2V623_9ACTN</name>
<dbReference type="PANTHER" id="PTHR30244:SF34">
    <property type="entry name" value="DTDP-4-AMINO-4,6-DIDEOXYGALACTOSE TRANSAMINASE"/>
    <property type="match status" value="1"/>
</dbReference>
<dbReference type="CDD" id="cd00616">
    <property type="entry name" value="AHBA_syn"/>
    <property type="match status" value="1"/>
</dbReference>